<evidence type="ECO:0000313" key="3">
    <source>
        <dbReference type="EMBL" id="NMQ27856.1"/>
    </source>
</evidence>
<sequence length="405" mass="44614">MVASTSGSETSKTDEPGFVLTPPEPIKLVDEQRASQATSLPAELADAVDAQVERFISALLSEDVHSDAFRAKVDSAFRLGREEIAATAHLMSGRFMARNMVGMEDSTAFKAISEMRRHLDELDPGKEGDLLSQNKLLGMIPYGDKLKAYFRRFQSASQQLQTAMRQIYAARDDLQRDGIDIDATRVSLWEAMQHLKASIRFAEQLDGRLAEKVAAARSSDPERAKALEQEVLYSARQNLQDMLTQMAVCVNGYLAMDVLKKTCRELINGCERVATTGLSALAVAQTVARATGNQVKVMDMLSGVNSTIENMIVETGKQLNNHVERSAAFGGSPLLGIEKLKEMFALTFKAMDTMDNFRSRALEVMGQNNAVMRDQLAKAQTYLDKSRQEQIRALGSPGLEGPVRL</sequence>
<comment type="similarity">
    <text evidence="1">Belongs to the TelA family.</text>
</comment>
<evidence type="ECO:0000256" key="1">
    <source>
        <dbReference type="ARBA" id="ARBA00005541"/>
    </source>
</evidence>
<protein>
    <submittedName>
        <fullName evidence="3">Toxic anion resistance protein</fullName>
    </submittedName>
</protein>
<dbReference type="PANTHER" id="PTHR38432:SF1">
    <property type="entry name" value="TELA-LIKE PROTEIN SAOUHSC_01408"/>
    <property type="match status" value="1"/>
</dbReference>
<gene>
    <name evidence="3" type="ORF">E4Q23_08865</name>
</gene>
<name>A0ABX1TUH1_9PROT</name>
<dbReference type="EMBL" id="SPMY01000024">
    <property type="protein sequence ID" value="NMQ27856.1"/>
    <property type="molecule type" value="Genomic_DNA"/>
</dbReference>
<feature type="compositionally biased region" description="Polar residues" evidence="2">
    <location>
        <begin position="1"/>
        <end position="10"/>
    </location>
</feature>
<dbReference type="RefSeq" id="WP_169066317.1">
    <property type="nucleotide sequence ID" value="NZ_SPMY01000024.1"/>
</dbReference>
<dbReference type="InterPro" id="IPR008863">
    <property type="entry name" value="Toxic_anion-R_TelA"/>
</dbReference>
<dbReference type="Proteomes" id="UP000749010">
    <property type="component" value="Unassembled WGS sequence"/>
</dbReference>
<reference evidence="3 4" key="1">
    <citation type="submission" date="2019-03" db="EMBL/GenBank/DDBJ databases">
        <title>Metabolic reconstructions from genomes of highly enriched 'Candidatus Accumulibacter' and 'Candidatus Competibacter' bioreactor populations.</title>
        <authorList>
            <person name="Annavajhala M.K."/>
            <person name="Welles L."/>
            <person name="Abbas B."/>
            <person name="Sorokin D."/>
            <person name="Park H."/>
            <person name="Van Loosdrecht M."/>
            <person name="Chandran K."/>
        </authorList>
    </citation>
    <scope>NUCLEOTIDE SEQUENCE [LARGE SCALE GENOMIC DNA]</scope>
    <source>
        <strain evidence="3 4">SBR_S</strain>
    </source>
</reference>
<dbReference type="Pfam" id="PF05816">
    <property type="entry name" value="TelA"/>
    <property type="match status" value="1"/>
</dbReference>
<dbReference type="PANTHER" id="PTHR38432">
    <property type="entry name" value="TELA-LIKE PROTEIN SAOUHSC_01408"/>
    <property type="match status" value="1"/>
</dbReference>
<evidence type="ECO:0000313" key="4">
    <source>
        <dbReference type="Proteomes" id="UP000749010"/>
    </source>
</evidence>
<accession>A0ABX1TUH1</accession>
<comment type="caution">
    <text evidence="3">The sequence shown here is derived from an EMBL/GenBank/DDBJ whole genome shotgun (WGS) entry which is preliminary data.</text>
</comment>
<evidence type="ECO:0000256" key="2">
    <source>
        <dbReference type="SAM" id="MobiDB-lite"/>
    </source>
</evidence>
<feature type="region of interest" description="Disordered" evidence="2">
    <location>
        <begin position="1"/>
        <end position="20"/>
    </location>
</feature>
<proteinExistence type="inferred from homology"/>
<keyword evidence="4" id="KW-1185">Reference proteome</keyword>
<organism evidence="3 4">
    <name type="scientific">Candidatus Accumulibacter phosphatis</name>
    <dbReference type="NCBI Taxonomy" id="327160"/>
    <lineage>
        <taxon>Bacteria</taxon>
        <taxon>Pseudomonadati</taxon>
        <taxon>Pseudomonadota</taxon>
        <taxon>Betaproteobacteria</taxon>
        <taxon>Candidatus Accumulibacter</taxon>
    </lineage>
</organism>